<dbReference type="EMBL" id="BGPR01000096">
    <property type="protein sequence ID" value="GBL93728.1"/>
    <property type="molecule type" value="Genomic_DNA"/>
</dbReference>
<proteinExistence type="predicted"/>
<evidence type="ECO:0000313" key="1">
    <source>
        <dbReference type="EMBL" id="GBL93728.1"/>
    </source>
</evidence>
<evidence type="ECO:0000313" key="2">
    <source>
        <dbReference type="Proteomes" id="UP000499080"/>
    </source>
</evidence>
<sequence length="111" mass="12680">MAAPILDREEILVIDSVTIATPFFVTPPSSSKLEKRIVTDSVSIATPFFRWWNSQDRVHSEFITDFSRSQQKNKVTFRTLQGPNEKSSTFPGPRVRQKFKEFSRAVGTLCN</sequence>
<dbReference type="AlphaFoldDB" id="A0A4Y2BNT9"/>
<organism evidence="1 2">
    <name type="scientific">Araneus ventricosus</name>
    <name type="common">Orbweaver spider</name>
    <name type="synonym">Epeira ventricosa</name>
    <dbReference type="NCBI Taxonomy" id="182803"/>
    <lineage>
        <taxon>Eukaryota</taxon>
        <taxon>Metazoa</taxon>
        <taxon>Ecdysozoa</taxon>
        <taxon>Arthropoda</taxon>
        <taxon>Chelicerata</taxon>
        <taxon>Arachnida</taxon>
        <taxon>Araneae</taxon>
        <taxon>Araneomorphae</taxon>
        <taxon>Entelegynae</taxon>
        <taxon>Araneoidea</taxon>
        <taxon>Araneidae</taxon>
        <taxon>Araneus</taxon>
    </lineage>
</organism>
<reference evidence="1 2" key="1">
    <citation type="journal article" date="2019" name="Sci. Rep.">
        <title>Orb-weaving spider Araneus ventricosus genome elucidates the spidroin gene catalogue.</title>
        <authorList>
            <person name="Kono N."/>
            <person name="Nakamura H."/>
            <person name="Ohtoshi R."/>
            <person name="Moran D.A.P."/>
            <person name="Shinohara A."/>
            <person name="Yoshida Y."/>
            <person name="Fujiwara M."/>
            <person name="Mori M."/>
            <person name="Tomita M."/>
            <person name="Arakawa K."/>
        </authorList>
    </citation>
    <scope>NUCLEOTIDE SEQUENCE [LARGE SCALE GENOMIC DNA]</scope>
</reference>
<protein>
    <submittedName>
        <fullName evidence="1">Uncharacterized protein</fullName>
    </submittedName>
</protein>
<name>A0A4Y2BNT9_ARAVE</name>
<comment type="caution">
    <text evidence="1">The sequence shown here is derived from an EMBL/GenBank/DDBJ whole genome shotgun (WGS) entry which is preliminary data.</text>
</comment>
<dbReference type="Proteomes" id="UP000499080">
    <property type="component" value="Unassembled WGS sequence"/>
</dbReference>
<gene>
    <name evidence="1" type="ORF">AVEN_166770_1</name>
</gene>
<accession>A0A4Y2BNT9</accession>
<keyword evidence="2" id="KW-1185">Reference proteome</keyword>